<accession>A0A1D1YFB2</accession>
<feature type="domain" description="Glabrous enhancer-binding protein-like DBD" evidence="3">
    <location>
        <begin position="160"/>
        <end position="259"/>
    </location>
</feature>
<organism evidence="4">
    <name type="scientific">Anthurium amnicola</name>
    <dbReference type="NCBI Taxonomy" id="1678845"/>
    <lineage>
        <taxon>Eukaryota</taxon>
        <taxon>Viridiplantae</taxon>
        <taxon>Streptophyta</taxon>
        <taxon>Embryophyta</taxon>
        <taxon>Tracheophyta</taxon>
        <taxon>Spermatophyta</taxon>
        <taxon>Magnoliopsida</taxon>
        <taxon>Liliopsida</taxon>
        <taxon>Araceae</taxon>
        <taxon>Pothoideae</taxon>
        <taxon>Potheae</taxon>
        <taxon>Anthurium</taxon>
    </lineage>
</organism>
<name>A0A1D1YFB2_9ARAE</name>
<dbReference type="GO" id="GO:0005634">
    <property type="term" value="C:nucleus"/>
    <property type="evidence" value="ECO:0007669"/>
    <property type="project" value="TreeGrafter"/>
</dbReference>
<evidence type="ECO:0000256" key="1">
    <source>
        <dbReference type="ARBA" id="ARBA00010820"/>
    </source>
</evidence>
<feature type="compositionally biased region" description="Low complexity" evidence="2">
    <location>
        <begin position="55"/>
        <end position="67"/>
    </location>
</feature>
<protein>
    <recommendedName>
        <fullName evidence="3">Glabrous enhancer-binding protein-like DBD domain-containing protein</fullName>
    </recommendedName>
</protein>
<dbReference type="PANTHER" id="PTHR31662">
    <property type="entry name" value="BNAANNG10740D PROTEIN-RELATED"/>
    <property type="match status" value="1"/>
</dbReference>
<sequence>MVQRQRGGDVDDEEEEEETDDMEEDDDDDEEDDDDVEQKKPLAGVASVADLNGFSSPSTSSASDPTAKIPNPNGTPSPVPVGANPSLNGPTSSASAPAAAATPVQAAVAPPDRKRPRPDPGSVPVPVPVLVPAASASALALALAEEKKPLAVLEDSRRLFQRLFTDEDEIAILQGFLDFTSQRSAATSHHAHHHDTGPFYDQIRTRLQLDFNKNQLVEKLRRLKKKYRNIVNKMGSGKDYAFKSPHDHATFDLSRKIWGSNLYSRGAGACPDDDEDDDPTPHPQIGGNGDCGGVGPAASMMTSSDRRRSRRRGRRRSLVAAAAAAEALLMTPEAPVEVKVAESHMPTAMASVPNVIEETVRSCLSPLFKEMLCYAVGGPIGPGAASAGGFAGLGLSPLSLNAGSNPGNAPNAAALDDKWRKQQILELEVYSKRLELVQEQIKLMLEELRK</sequence>
<feature type="region of interest" description="Disordered" evidence="2">
    <location>
        <begin position="268"/>
        <end position="317"/>
    </location>
</feature>
<feature type="compositionally biased region" description="Acidic residues" evidence="2">
    <location>
        <begin position="10"/>
        <end position="36"/>
    </location>
</feature>
<evidence type="ECO:0000259" key="3">
    <source>
        <dbReference type="Pfam" id="PF04504"/>
    </source>
</evidence>
<dbReference type="AlphaFoldDB" id="A0A1D1YFB2"/>
<proteinExistence type="inferred from homology"/>
<dbReference type="EMBL" id="GDJX01014614">
    <property type="protein sequence ID" value="JAT53322.1"/>
    <property type="molecule type" value="Transcribed_RNA"/>
</dbReference>
<dbReference type="Pfam" id="PF04504">
    <property type="entry name" value="GeBP-like_DBD"/>
    <property type="match status" value="1"/>
</dbReference>
<dbReference type="InterPro" id="IPR053932">
    <property type="entry name" value="GeBP-like_DBD"/>
</dbReference>
<reference evidence="4" key="1">
    <citation type="submission" date="2015-07" db="EMBL/GenBank/DDBJ databases">
        <title>Transcriptome Assembly of Anthurium amnicola.</title>
        <authorList>
            <person name="Suzuki J."/>
        </authorList>
    </citation>
    <scope>NUCLEOTIDE SEQUENCE</scope>
</reference>
<dbReference type="InterPro" id="IPR007592">
    <property type="entry name" value="GEBP"/>
</dbReference>
<feature type="compositionally biased region" description="Basic residues" evidence="2">
    <location>
        <begin position="307"/>
        <end position="317"/>
    </location>
</feature>
<evidence type="ECO:0000256" key="2">
    <source>
        <dbReference type="SAM" id="MobiDB-lite"/>
    </source>
</evidence>
<gene>
    <name evidence="4" type="ORF">g.82786</name>
</gene>
<dbReference type="PANTHER" id="PTHR31662:SF1">
    <property type="entry name" value="OS01G0249900 PROTEIN"/>
    <property type="match status" value="1"/>
</dbReference>
<feature type="compositionally biased region" description="Low complexity" evidence="2">
    <location>
        <begin position="90"/>
        <end position="110"/>
    </location>
</feature>
<evidence type="ECO:0000313" key="4">
    <source>
        <dbReference type="EMBL" id="JAT53322.1"/>
    </source>
</evidence>
<dbReference type="GO" id="GO:0006355">
    <property type="term" value="P:regulation of DNA-templated transcription"/>
    <property type="evidence" value="ECO:0007669"/>
    <property type="project" value="InterPro"/>
</dbReference>
<comment type="similarity">
    <text evidence="1">Belongs to the GeBP family.</text>
</comment>
<feature type="compositionally biased region" description="Gly residues" evidence="2">
    <location>
        <begin position="286"/>
        <end position="295"/>
    </location>
</feature>
<feature type="region of interest" description="Disordered" evidence="2">
    <location>
        <begin position="1"/>
        <end position="123"/>
    </location>
</feature>